<sequence>MVTLQVFATRSSLPSSTLCSMKIKTLIQTLILSHVNRIFKALSKAKSILTQILKELQPLHLVYPESWVAKKKQKDYRKIFFGSFRLHYNWCSSHVLPVSQQVLEGFSTPHLYYDPTWNSVITTHEQFDVTAESQLSGYFHWLEQKRDESSNGDHGKMNEIDQLADIFIASCHERFMLEKQESYRRFQEMMARSI</sequence>
<accession>A0AAV8UEP9</accession>
<evidence type="ECO:0008006" key="3">
    <source>
        <dbReference type="Google" id="ProtNLM"/>
    </source>
</evidence>
<proteinExistence type="predicted"/>
<comment type="caution">
    <text evidence="1">The sequence shown here is derived from an EMBL/GenBank/DDBJ whole genome shotgun (WGS) entry which is preliminary data.</text>
</comment>
<name>A0AAV8UEP9_9ROSI</name>
<organism evidence="1 2">
    <name type="scientific">Erythroxylum novogranatense</name>
    <dbReference type="NCBI Taxonomy" id="1862640"/>
    <lineage>
        <taxon>Eukaryota</taxon>
        <taxon>Viridiplantae</taxon>
        <taxon>Streptophyta</taxon>
        <taxon>Embryophyta</taxon>
        <taxon>Tracheophyta</taxon>
        <taxon>Spermatophyta</taxon>
        <taxon>Magnoliopsida</taxon>
        <taxon>eudicotyledons</taxon>
        <taxon>Gunneridae</taxon>
        <taxon>Pentapetalae</taxon>
        <taxon>rosids</taxon>
        <taxon>fabids</taxon>
        <taxon>Malpighiales</taxon>
        <taxon>Erythroxylaceae</taxon>
        <taxon>Erythroxylum</taxon>
    </lineage>
</organism>
<dbReference type="Pfam" id="PF05553">
    <property type="entry name" value="DUF761"/>
    <property type="match status" value="1"/>
</dbReference>
<dbReference type="PANTHER" id="PTHR33450:SF4">
    <property type="entry name" value="OS04G0665666 PROTEIN"/>
    <property type="match status" value="1"/>
</dbReference>
<protein>
    <recommendedName>
        <fullName evidence="3">DUF761 domain-containing protein</fullName>
    </recommendedName>
</protein>
<evidence type="ECO:0000313" key="1">
    <source>
        <dbReference type="EMBL" id="KAJ8900013.1"/>
    </source>
</evidence>
<dbReference type="InterPro" id="IPR008480">
    <property type="entry name" value="DUF761_pln"/>
</dbReference>
<dbReference type="PANTHER" id="PTHR33450">
    <property type="entry name" value="EMB|CAB67623.1-RELATED"/>
    <property type="match status" value="1"/>
</dbReference>
<gene>
    <name evidence="1" type="ORF">K2173_024126</name>
</gene>
<dbReference type="AlphaFoldDB" id="A0AAV8UEP9"/>
<dbReference type="Proteomes" id="UP001159364">
    <property type="component" value="Linkage Group LG08"/>
</dbReference>
<evidence type="ECO:0000313" key="2">
    <source>
        <dbReference type="Proteomes" id="UP001159364"/>
    </source>
</evidence>
<reference evidence="1 2" key="1">
    <citation type="submission" date="2021-09" db="EMBL/GenBank/DDBJ databases">
        <title>Genomic insights and catalytic innovation underlie evolution of tropane alkaloids biosynthesis.</title>
        <authorList>
            <person name="Wang Y.-J."/>
            <person name="Tian T."/>
            <person name="Huang J.-P."/>
            <person name="Huang S.-X."/>
        </authorList>
    </citation>
    <scope>NUCLEOTIDE SEQUENCE [LARGE SCALE GENOMIC DNA]</scope>
    <source>
        <strain evidence="1">KIB-2018</strain>
        <tissue evidence="1">Leaf</tissue>
    </source>
</reference>
<keyword evidence="2" id="KW-1185">Reference proteome</keyword>
<dbReference type="EMBL" id="JAIWQS010000008">
    <property type="protein sequence ID" value="KAJ8900013.1"/>
    <property type="molecule type" value="Genomic_DNA"/>
</dbReference>